<keyword evidence="4" id="KW-1185">Reference proteome</keyword>
<comment type="caution">
    <text evidence="3">The sequence shown here is derived from an EMBL/GenBank/DDBJ whole genome shotgun (WGS) entry which is preliminary data.</text>
</comment>
<organism evidence="3 4">
    <name type="scientific">Xanthomonas boreopolis</name>
    <dbReference type="NCBI Taxonomy" id="86183"/>
    <lineage>
        <taxon>Bacteria</taxon>
        <taxon>Pseudomonadati</taxon>
        <taxon>Pseudomonadota</taxon>
        <taxon>Gammaproteobacteria</taxon>
        <taxon>Lysobacterales</taxon>
        <taxon>Lysobacteraceae</taxon>
        <taxon>Xanthomonas</taxon>
    </lineage>
</organism>
<dbReference type="PANTHER" id="PTHR38593:SF1">
    <property type="entry name" value="BLR2558 PROTEIN"/>
    <property type="match status" value="1"/>
</dbReference>
<dbReference type="EMBL" id="BNBA01000001">
    <property type="protein sequence ID" value="GHH46612.1"/>
    <property type="molecule type" value="Genomic_DNA"/>
</dbReference>
<feature type="domain" description="DUF4142" evidence="2">
    <location>
        <begin position="42"/>
        <end position="175"/>
    </location>
</feature>
<evidence type="ECO:0000313" key="3">
    <source>
        <dbReference type="EMBL" id="GHH46612.1"/>
    </source>
</evidence>
<evidence type="ECO:0000259" key="2">
    <source>
        <dbReference type="Pfam" id="PF13628"/>
    </source>
</evidence>
<protein>
    <recommendedName>
        <fullName evidence="2">DUF4142 domain-containing protein</fullName>
    </recommendedName>
</protein>
<dbReference type="InterPro" id="IPR025419">
    <property type="entry name" value="DUF4142"/>
</dbReference>
<proteinExistence type="predicted"/>
<sequence>MRTRTTWAIVAAIGATAALLAAFRKGKIAAPRDSREDDAVGQDGEVLARLADIDDDQVRAAQLALSQSLDPPVKVYAEHMLAVHGRNRGEACRLRDRAGAPAEGEGGGDWVDALQRAAGAGFQAAYVHAMVDSHERALRLLDKELLPASSSDAVKSRLARTRGLLLDHLQRARDLKAAEGVQQNARQDEALDETFPASDPVSPFIPAKAPD</sequence>
<accession>A0A919F4H6</accession>
<dbReference type="PANTHER" id="PTHR38593">
    <property type="entry name" value="BLR2558 PROTEIN"/>
    <property type="match status" value="1"/>
</dbReference>
<dbReference type="Proteomes" id="UP000623958">
    <property type="component" value="Unassembled WGS sequence"/>
</dbReference>
<dbReference type="InterPro" id="IPR012347">
    <property type="entry name" value="Ferritin-like"/>
</dbReference>
<reference evidence="3" key="2">
    <citation type="submission" date="2020-09" db="EMBL/GenBank/DDBJ databases">
        <authorList>
            <person name="Sun Q."/>
            <person name="Ohkuma M."/>
        </authorList>
    </citation>
    <scope>NUCLEOTIDE SEQUENCE</scope>
    <source>
        <strain evidence="3">JCM 13306</strain>
    </source>
</reference>
<gene>
    <name evidence="3" type="ORF">GCM10009090_01960</name>
</gene>
<evidence type="ECO:0000313" key="4">
    <source>
        <dbReference type="Proteomes" id="UP000623958"/>
    </source>
</evidence>
<evidence type="ECO:0000256" key="1">
    <source>
        <dbReference type="SAM" id="MobiDB-lite"/>
    </source>
</evidence>
<name>A0A919F4H6_9XANT</name>
<feature type="region of interest" description="Disordered" evidence="1">
    <location>
        <begin position="176"/>
        <end position="211"/>
    </location>
</feature>
<dbReference type="Gene3D" id="1.20.1260.10">
    <property type="match status" value="1"/>
</dbReference>
<reference evidence="3" key="1">
    <citation type="journal article" date="2014" name="Int. J. Syst. Evol. Microbiol.">
        <title>Complete genome sequence of Corynebacterium casei LMG S-19264T (=DSM 44701T), isolated from a smear-ripened cheese.</title>
        <authorList>
            <consortium name="US DOE Joint Genome Institute (JGI-PGF)"/>
            <person name="Walter F."/>
            <person name="Albersmeier A."/>
            <person name="Kalinowski J."/>
            <person name="Ruckert C."/>
        </authorList>
    </citation>
    <scope>NUCLEOTIDE SEQUENCE</scope>
    <source>
        <strain evidence="3">JCM 13306</strain>
    </source>
</reference>
<dbReference type="AlphaFoldDB" id="A0A919F4H6"/>
<dbReference type="Pfam" id="PF13628">
    <property type="entry name" value="DUF4142"/>
    <property type="match status" value="1"/>
</dbReference>